<proteinExistence type="predicted"/>
<feature type="region of interest" description="Disordered" evidence="2">
    <location>
        <begin position="49"/>
        <end position="74"/>
    </location>
</feature>
<dbReference type="EMBL" id="ATGG01000049">
    <property type="protein sequence ID" value="EPF72557.1"/>
    <property type="molecule type" value="Genomic_DNA"/>
</dbReference>
<dbReference type="InterPro" id="IPR025856">
    <property type="entry name" value="HeH/LEM_domain"/>
</dbReference>
<organism evidence="4 5">
    <name type="scientific">Acinetobacter gyllenbergii CIP 110306 = MTCC 11365</name>
    <dbReference type="NCBI Taxonomy" id="1217657"/>
    <lineage>
        <taxon>Bacteria</taxon>
        <taxon>Pseudomonadati</taxon>
        <taxon>Pseudomonadota</taxon>
        <taxon>Gammaproteobacteria</taxon>
        <taxon>Moraxellales</taxon>
        <taxon>Moraxellaceae</taxon>
        <taxon>Acinetobacter</taxon>
    </lineage>
</organism>
<evidence type="ECO:0000256" key="2">
    <source>
        <dbReference type="SAM" id="MobiDB-lite"/>
    </source>
</evidence>
<keyword evidence="1" id="KW-0175">Coiled coil</keyword>
<dbReference type="Proteomes" id="UP000014523">
    <property type="component" value="Unassembled WGS sequence"/>
</dbReference>
<gene>
    <name evidence="4" type="ORF">F957_03693</name>
</gene>
<dbReference type="Gene3D" id="1.10.720.30">
    <property type="entry name" value="SAP domain"/>
    <property type="match status" value="1"/>
</dbReference>
<sequence>MGLSSFNRARERQMTQEKVNELEEQLAGVKGEFIAFKNDTEAMKARIAELESGTGDQKPEGVNQLQNEDKSNPVDYSSLKVDEIKAVLTEKGISFDGVTRKDDLLALIPLEPKE</sequence>
<accession>A0A829HCB1</accession>
<name>A0A829HCB1_9GAMM</name>
<comment type="caution">
    <text evidence="4">The sequence shown here is derived from an EMBL/GenBank/DDBJ whole genome shotgun (WGS) entry which is preliminary data.</text>
</comment>
<feature type="domain" description="HeH/LEM" evidence="3">
    <location>
        <begin position="77"/>
        <end position="107"/>
    </location>
</feature>
<dbReference type="AlphaFoldDB" id="A0A829HCB1"/>
<dbReference type="InterPro" id="IPR036361">
    <property type="entry name" value="SAP_dom_sf"/>
</dbReference>
<dbReference type="Pfam" id="PF12949">
    <property type="entry name" value="HeH"/>
    <property type="match status" value="1"/>
</dbReference>
<feature type="coiled-coil region" evidence="1">
    <location>
        <begin position="12"/>
        <end position="39"/>
    </location>
</feature>
<dbReference type="RefSeq" id="WP_016542993.1">
    <property type="nucleotide sequence ID" value="NZ_ASQH01000024.1"/>
</dbReference>
<reference evidence="4 5" key="1">
    <citation type="submission" date="2013-06" db="EMBL/GenBank/DDBJ databases">
        <title>The Genome Sequence of Acinetobacter gyllenbergii CIP 110306.</title>
        <authorList>
            <consortium name="The Broad Institute Genome Sequencing Platform"/>
            <consortium name="The Broad Institute Genome Sequencing Center for Infectious Disease"/>
            <person name="Cerqueira G."/>
            <person name="Feldgarden M."/>
            <person name="Courvalin P."/>
            <person name="Perichon B."/>
            <person name="Grillot-Courvalin C."/>
            <person name="Clermont D."/>
            <person name="Rocha E."/>
            <person name="Yoon E.-J."/>
            <person name="Nemec A."/>
            <person name="Young S.K."/>
            <person name="Zeng Q."/>
            <person name="Gargeya S."/>
            <person name="Fitzgerald M."/>
            <person name="Abouelleil A."/>
            <person name="Alvarado L."/>
            <person name="Berlin A.M."/>
            <person name="Chapman S.B."/>
            <person name="Dewar J."/>
            <person name="Goldberg J."/>
            <person name="Griggs A."/>
            <person name="Gujja S."/>
            <person name="Hansen M."/>
            <person name="Howarth C."/>
            <person name="Imamovic A."/>
            <person name="Larimer J."/>
            <person name="McCowan C."/>
            <person name="Murphy C."/>
            <person name="Pearson M."/>
            <person name="Priest M."/>
            <person name="Roberts A."/>
            <person name="Saif S."/>
            <person name="Shea T."/>
            <person name="Sykes S."/>
            <person name="Wortman J."/>
            <person name="Nusbaum C."/>
            <person name="Birren B."/>
        </authorList>
    </citation>
    <scope>NUCLEOTIDE SEQUENCE [LARGE SCALE GENOMIC DNA]</scope>
    <source>
        <strain evidence="4 5">CIP 110306</strain>
    </source>
</reference>
<protein>
    <recommendedName>
        <fullName evidence="3">HeH/LEM domain-containing protein</fullName>
    </recommendedName>
</protein>
<evidence type="ECO:0000259" key="3">
    <source>
        <dbReference type="Pfam" id="PF12949"/>
    </source>
</evidence>
<evidence type="ECO:0000313" key="5">
    <source>
        <dbReference type="Proteomes" id="UP000014523"/>
    </source>
</evidence>
<keyword evidence="5" id="KW-1185">Reference proteome</keyword>
<evidence type="ECO:0000256" key="1">
    <source>
        <dbReference type="SAM" id="Coils"/>
    </source>
</evidence>
<evidence type="ECO:0000313" key="4">
    <source>
        <dbReference type="EMBL" id="EPF72557.1"/>
    </source>
</evidence>